<dbReference type="PANTHER" id="PTHR19297:SF191">
    <property type="entry name" value="PROTEIN XYLOSYLTRANSFERASE"/>
    <property type="match status" value="1"/>
</dbReference>
<reference evidence="1 2" key="1">
    <citation type="submission" date="2018-10" db="EMBL/GenBank/DDBJ databases">
        <authorList>
            <consortium name="Pathogen Informatics"/>
        </authorList>
    </citation>
    <scope>NUCLEOTIDE SEQUENCE [LARGE SCALE GENOMIC DNA]</scope>
</reference>
<accession>A0A0R3URG8</accession>
<sequence length="181" mass="21386">MSCAHDMLFTLPKARLGSVHIVATWDFIDFIFTDEKVQDFLKFLPEVGTPDEALFATVNHNTVFNAPGNFPYGDEEYRNGGSYVNRWKRFFPEECSGVWRHAVCIFNLHGMKPLFTPDSPYLFVNKFVMHINADVMSVTEQWFYDWQDWYYRHADQNITNLDYYRSLPQVQYQSARRNQSP</sequence>
<gene>
    <name evidence="1" type="ORF">MCOS_LOCUS10474</name>
</gene>
<keyword evidence="2" id="KW-1185">Reference proteome</keyword>
<evidence type="ECO:0000313" key="1">
    <source>
        <dbReference type="EMBL" id="VDD84471.1"/>
    </source>
</evidence>
<dbReference type="PANTHER" id="PTHR19297">
    <property type="entry name" value="GLYCOSYLTRANSFERASE 14 FAMILY MEMBER"/>
    <property type="match status" value="1"/>
</dbReference>
<organism evidence="1 2">
    <name type="scientific">Mesocestoides corti</name>
    <name type="common">Flatworm</name>
    <dbReference type="NCBI Taxonomy" id="53468"/>
    <lineage>
        <taxon>Eukaryota</taxon>
        <taxon>Metazoa</taxon>
        <taxon>Spiralia</taxon>
        <taxon>Lophotrochozoa</taxon>
        <taxon>Platyhelminthes</taxon>
        <taxon>Cestoda</taxon>
        <taxon>Eucestoda</taxon>
        <taxon>Cyclophyllidea</taxon>
        <taxon>Mesocestoididae</taxon>
        <taxon>Mesocestoides</taxon>
    </lineage>
</organism>
<name>A0A0R3URG8_MESCO</name>
<dbReference type="Proteomes" id="UP000267029">
    <property type="component" value="Unassembled WGS sequence"/>
</dbReference>
<dbReference type="AlphaFoldDB" id="A0A0R3URG8"/>
<dbReference type="OrthoDB" id="2019572at2759"/>
<evidence type="ECO:0000313" key="2">
    <source>
        <dbReference type="Proteomes" id="UP000267029"/>
    </source>
</evidence>
<protein>
    <submittedName>
        <fullName evidence="1">Uncharacterized protein</fullName>
    </submittedName>
</protein>
<dbReference type="EMBL" id="UXSR01006389">
    <property type="protein sequence ID" value="VDD84471.1"/>
    <property type="molecule type" value="Genomic_DNA"/>
</dbReference>
<dbReference type="GO" id="GO:0008375">
    <property type="term" value="F:acetylglucosaminyltransferase activity"/>
    <property type="evidence" value="ECO:0007669"/>
    <property type="project" value="TreeGrafter"/>
</dbReference>
<proteinExistence type="predicted"/>